<proteinExistence type="predicted"/>
<dbReference type="Pfam" id="PF18915">
    <property type="entry name" value="DUF5667"/>
    <property type="match status" value="1"/>
</dbReference>
<name>A0A1F7WLX5_9BACT</name>
<dbReference type="AlphaFoldDB" id="A0A1F7WLX5"/>
<sequence>MFWRIAGIALLCVFAFGILFISILRSAEIRYSFSQAPEIISRVPKEEHIEYQLPSAGKVLPDNPLWFIQIGRDRIWYTLTPSGLKKAELDLLFSDMRLLATKELFKKEKYELGVVILLKAEKYLEEASFKEEEARRGGVDTRNFLIRMTMSSLKHREVIEELLVLAPADARPEIVKIKNITKDVFVRGRNALQETGKEIPKSPSEWD</sequence>
<organism evidence="2 3">
    <name type="scientific">Candidatus Woesebacteria bacterium GWA1_42_12</name>
    <dbReference type="NCBI Taxonomy" id="1802472"/>
    <lineage>
        <taxon>Bacteria</taxon>
        <taxon>Candidatus Woeseibacteriota</taxon>
    </lineage>
</organism>
<feature type="domain" description="DUF5667" evidence="1">
    <location>
        <begin position="59"/>
        <end position="163"/>
    </location>
</feature>
<gene>
    <name evidence="2" type="ORF">A2112_01235</name>
</gene>
<reference evidence="2 3" key="1">
    <citation type="journal article" date="2016" name="Nat. Commun.">
        <title>Thousands of microbial genomes shed light on interconnected biogeochemical processes in an aquifer system.</title>
        <authorList>
            <person name="Anantharaman K."/>
            <person name="Brown C.T."/>
            <person name="Hug L.A."/>
            <person name="Sharon I."/>
            <person name="Castelle C.J."/>
            <person name="Probst A.J."/>
            <person name="Thomas B.C."/>
            <person name="Singh A."/>
            <person name="Wilkins M.J."/>
            <person name="Karaoz U."/>
            <person name="Brodie E.L."/>
            <person name="Williams K.H."/>
            <person name="Hubbard S.S."/>
            <person name="Banfield J.F."/>
        </authorList>
    </citation>
    <scope>NUCLEOTIDE SEQUENCE [LARGE SCALE GENOMIC DNA]</scope>
</reference>
<evidence type="ECO:0000259" key="1">
    <source>
        <dbReference type="Pfam" id="PF18915"/>
    </source>
</evidence>
<dbReference type="EMBL" id="MGFK01000028">
    <property type="protein sequence ID" value="OGM03854.1"/>
    <property type="molecule type" value="Genomic_DNA"/>
</dbReference>
<dbReference type="InterPro" id="IPR043725">
    <property type="entry name" value="DUF5667"/>
</dbReference>
<comment type="caution">
    <text evidence="2">The sequence shown here is derived from an EMBL/GenBank/DDBJ whole genome shotgun (WGS) entry which is preliminary data.</text>
</comment>
<protein>
    <recommendedName>
        <fullName evidence="1">DUF5667 domain-containing protein</fullName>
    </recommendedName>
</protein>
<evidence type="ECO:0000313" key="3">
    <source>
        <dbReference type="Proteomes" id="UP000177091"/>
    </source>
</evidence>
<dbReference type="Proteomes" id="UP000177091">
    <property type="component" value="Unassembled WGS sequence"/>
</dbReference>
<accession>A0A1F7WLX5</accession>
<evidence type="ECO:0000313" key="2">
    <source>
        <dbReference type="EMBL" id="OGM03854.1"/>
    </source>
</evidence>